<reference evidence="3" key="1">
    <citation type="submission" date="2021-01" db="EMBL/GenBank/DDBJ databases">
        <title>Description of Breznakiella homolactica.</title>
        <authorList>
            <person name="Song Y."/>
            <person name="Brune A."/>
        </authorList>
    </citation>
    <scope>NUCLEOTIDE SEQUENCE</scope>
    <source>
        <strain evidence="3">RmG30</strain>
    </source>
</reference>
<dbReference type="KEGG" id="bhc:JFL75_09445"/>
<dbReference type="GO" id="GO:0003676">
    <property type="term" value="F:nucleic acid binding"/>
    <property type="evidence" value="ECO:0007669"/>
    <property type="project" value="InterPro"/>
</dbReference>
<evidence type="ECO:0000259" key="1">
    <source>
        <dbReference type="Pfam" id="PF01368"/>
    </source>
</evidence>
<keyword evidence="4" id="KW-1185">Reference proteome</keyword>
<evidence type="ECO:0000259" key="2">
    <source>
        <dbReference type="Pfam" id="PF02272"/>
    </source>
</evidence>
<dbReference type="EMBL" id="CP067089">
    <property type="protein sequence ID" value="QQO11120.1"/>
    <property type="molecule type" value="Genomic_DNA"/>
</dbReference>
<dbReference type="AlphaFoldDB" id="A0A7T8BCG8"/>
<evidence type="ECO:0000313" key="3">
    <source>
        <dbReference type="EMBL" id="QQO11120.1"/>
    </source>
</evidence>
<dbReference type="Gene3D" id="3.10.310.30">
    <property type="match status" value="1"/>
</dbReference>
<dbReference type="SUPFAM" id="SSF64182">
    <property type="entry name" value="DHH phosphoesterases"/>
    <property type="match status" value="1"/>
</dbReference>
<dbReference type="InterPro" id="IPR038763">
    <property type="entry name" value="DHH_sf"/>
</dbReference>
<dbReference type="PANTHER" id="PTHR47618:SF1">
    <property type="entry name" value="BIFUNCTIONAL OLIGORIBONUCLEASE AND PAP PHOSPHATASE NRNA"/>
    <property type="match status" value="1"/>
</dbReference>
<dbReference type="Proteomes" id="UP000595917">
    <property type="component" value="Chromosome"/>
</dbReference>
<sequence length="322" mass="34423">MLPLPVPQDLIDFINAGNKFIVAGHKEPDGDCVGSQLVLCSLLERLGKTAVPCSSGPFKRIEIQQYESRFKPFPSEADRENARVIICDCSSPERTGDLGPYLEGLPSAVIDHHASANPAGDAVFLDTSAPSVTAMVLAVIEAFGLKPTGEEAELLLFGLCTDTGFFRHVDEKGAETFRAAARMIDAGASPKKAFLAMNGGKSLDSRILMGLVLSRAEPLFGGKLILTTEEYDETQRFGLQGRDSDTLYQLLQSVAGVEAIAVIRQETPENCTVGLRSRDAVDVSKIAQAFGGGGHKNAAGLSAAGTIADVRSRLIEEFRRVL</sequence>
<dbReference type="InterPro" id="IPR003156">
    <property type="entry name" value="DHHA1_dom"/>
</dbReference>
<dbReference type="Gene3D" id="3.90.1640.10">
    <property type="entry name" value="inorganic pyrophosphatase (n-terminal core)"/>
    <property type="match status" value="1"/>
</dbReference>
<dbReference type="Pfam" id="PF02272">
    <property type="entry name" value="DHHA1"/>
    <property type="match status" value="1"/>
</dbReference>
<dbReference type="InterPro" id="IPR001667">
    <property type="entry name" value="DDH_dom"/>
</dbReference>
<feature type="domain" description="DHHA1" evidence="2">
    <location>
        <begin position="238"/>
        <end position="319"/>
    </location>
</feature>
<accession>A0A7T8BCG8</accession>
<dbReference type="Pfam" id="PF01368">
    <property type="entry name" value="DHH"/>
    <property type="match status" value="1"/>
</dbReference>
<proteinExistence type="predicted"/>
<feature type="domain" description="DDH" evidence="1">
    <location>
        <begin position="19"/>
        <end position="158"/>
    </location>
</feature>
<evidence type="ECO:0000313" key="4">
    <source>
        <dbReference type="Proteomes" id="UP000595917"/>
    </source>
</evidence>
<dbReference type="PANTHER" id="PTHR47618">
    <property type="entry name" value="BIFUNCTIONAL OLIGORIBONUCLEASE AND PAP PHOSPHATASE NRNA"/>
    <property type="match status" value="1"/>
</dbReference>
<organism evidence="3 4">
    <name type="scientific">Breznakiella homolactica</name>
    <dbReference type="NCBI Taxonomy" id="2798577"/>
    <lineage>
        <taxon>Bacteria</taxon>
        <taxon>Pseudomonadati</taxon>
        <taxon>Spirochaetota</taxon>
        <taxon>Spirochaetia</taxon>
        <taxon>Spirochaetales</taxon>
        <taxon>Breznakiellaceae</taxon>
        <taxon>Breznakiella</taxon>
    </lineage>
</organism>
<protein>
    <submittedName>
        <fullName evidence="3">Bifunctional oligoribonuclease/PAP phosphatase NrnA</fullName>
    </submittedName>
</protein>
<name>A0A7T8BCG8_9SPIR</name>
<dbReference type="InterPro" id="IPR051319">
    <property type="entry name" value="Oligoribo/pAp-PDE_c-di-AMP_PDE"/>
</dbReference>
<gene>
    <name evidence="3" type="ORF">JFL75_09445</name>
</gene>